<evidence type="ECO:0000313" key="2">
    <source>
        <dbReference type="EMBL" id="XBH07514.1"/>
    </source>
</evidence>
<dbReference type="AlphaFoldDB" id="A0AAU7CQA0"/>
<accession>A0AAU7CQA0</accession>
<organism evidence="2">
    <name type="scientific">Singulisphaera sp. Ch08</name>
    <dbReference type="NCBI Taxonomy" id="3120278"/>
    <lineage>
        <taxon>Bacteria</taxon>
        <taxon>Pseudomonadati</taxon>
        <taxon>Planctomycetota</taxon>
        <taxon>Planctomycetia</taxon>
        <taxon>Isosphaerales</taxon>
        <taxon>Isosphaeraceae</taxon>
        <taxon>Singulisphaera</taxon>
    </lineage>
</organism>
<dbReference type="RefSeq" id="WP_406700351.1">
    <property type="nucleotide sequence ID" value="NZ_CP155447.1"/>
</dbReference>
<dbReference type="InterPro" id="IPR025403">
    <property type="entry name" value="TgpA-like_C"/>
</dbReference>
<proteinExistence type="predicted"/>
<name>A0AAU7CQA0_9BACT</name>
<sequence>MLTRACLWVIGRILRWYRGTDQDPASLSAGVVFYRRLTQLLTDYGLERPPAETQHEFARRATVFLTGGGLKTESVADVPRLVVDAFYRVRFGHLTLSPDVLTSLEARLDALEASLRSKDA</sequence>
<dbReference type="EMBL" id="CP155447">
    <property type="protein sequence ID" value="XBH07514.1"/>
    <property type="molecule type" value="Genomic_DNA"/>
</dbReference>
<gene>
    <name evidence="2" type="ORF">V5E97_16185</name>
</gene>
<evidence type="ECO:0000259" key="1">
    <source>
        <dbReference type="Pfam" id="PF13559"/>
    </source>
</evidence>
<reference evidence="2" key="1">
    <citation type="submission" date="2024-05" db="EMBL/GenBank/DDBJ databases">
        <title>Planctomycetes of the genus Singulisphaera possess chitinolytic capabilities.</title>
        <authorList>
            <person name="Ivanova A."/>
        </authorList>
    </citation>
    <scope>NUCLEOTIDE SEQUENCE</scope>
    <source>
        <strain evidence="2">Ch08T</strain>
    </source>
</reference>
<feature type="domain" description="Protein-glutamine gamma-glutamyltransferase-like C-terminal" evidence="1">
    <location>
        <begin position="34"/>
        <end position="109"/>
    </location>
</feature>
<protein>
    <submittedName>
        <fullName evidence="2">DUF4129 domain-containing protein</fullName>
    </submittedName>
</protein>
<dbReference type="Pfam" id="PF13559">
    <property type="entry name" value="DUF4129"/>
    <property type="match status" value="1"/>
</dbReference>